<gene>
    <name evidence="2" type="ORF">ATL45_4806</name>
</gene>
<reference evidence="2 3" key="1">
    <citation type="submission" date="2018-10" db="EMBL/GenBank/DDBJ databases">
        <title>Sequencing the genomes of 1000 actinobacteria strains.</title>
        <authorList>
            <person name="Klenk H.-P."/>
        </authorList>
    </citation>
    <scope>NUCLEOTIDE SEQUENCE [LARGE SCALE GENOMIC DNA]</scope>
    <source>
        <strain evidence="2 3">DSM 45119</strain>
    </source>
</reference>
<evidence type="ECO:0000313" key="2">
    <source>
        <dbReference type="EMBL" id="RKT86437.1"/>
    </source>
</evidence>
<feature type="region of interest" description="Disordered" evidence="1">
    <location>
        <begin position="1"/>
        <end position="36"/>
    </location>
</feature>
<comment type="caution">
    <text evidence="2">The sequence shown here is derived from an EMBL/GenBank/DDBJ whole genome shotgun (WGS) entry which is preliminary data.</text>
</comment>
<name>A0ABX9THB9_9PSEU</name>
<evidence type="ECO:0000313" key="3">
    <source>
        <dbReference type="Proteomes" id="UP000270697"/>
    </source>
</evidence>
<proteinExistence type="predicted"/>
<accession>A0ABX9THB9</accession>
<dbReference type="Proteomes" id="UP000270697">
    <property type="component" value="Unassembled WGS sequence"/>
</dbReference>
<organism evidence="2 3">
    <name type="scientific">Saccharopolyspora antimicrobica</name>
    <dbReference type="NCBI Taxonomy" id="455193"/>
    <lineage>
        <taxon>Bacteria</taxon>
        <taxon>Bacillati</taxon>
        <taxon>Actinomycetota</taxon>
        <taxon>Actinomycetes</taxon>
        <taxon>Pseudonocardiales</taxon>
        <taxon>Pseudonocardiaceae</taxon>
        <taxon>Saccharopolyspora</taxon>
    </lineage>
</organism>
<evidence type="ECO:0000256" key="1">
    <source>
        <dbReference type="SAM" id="MobiDB-lite"/>
    </source>
</evidence>
<keyword evidence="3" id="KW-1185">Reference proteome</keyword>
<protein>
    <submittedName>
        <fullName evidence="2">Uncharacterized protein</fullName>
    </submittedName>
</protein>
<dbReference type="EMBL" id="RBXX01000002">
    <property type="protein sequence ID" value="RKT86437.1"/>
    <property type="molecule type" value="Genomic_DNA"/>
</dbReference>
<sequence length="115" mass="12669">MRRDLVSLTGNASLPPTRRRRNTVHGCMTRQSQHDPVRRRYAFRRATTLGPGTGSFGTCDQPTITRGESEMGSVLQLVNDETWRVALSPERQPSVGLLDVAGGALMENAGQHEHT</sequence>